<dbReference type="GO" id="GO:0004620">
    <property type="term" value="F:phospholipase activity"/>
    <property type="evidence" value="ECO:0007669"/>
    <property type="project" value="TreeGrafter"/>
</dbReference>
<dbReference type="PROSITE" id="PS51635">
    <property type="entry name" value="PNPLA"/>
    <property type="match status" value="1"/>
</dbReference>
<feature type="active site" description="Nucleophile" evidence="3">
    <location>
        <position position="50"/>
    </location>
</feature>
<comment type="similarity">
    <text evidence="1">Belongs to the patatin family.</text>
</comment>
<name>A0A0H3AXP0_RICRS</name>
<dbReference type="PANTHER" id="PTHR32176">
    <property type="entry name" value="XYLOSE ISOMERASE"/>
    <property type="match status" value="1"/>
</dbReference>
<feature type="domain" description="PNPLA" evidence="4">
    <location>
        <begin position="12"/>
        <end position="211"/>
    </location>
</feature>
<dbReference type="KEGG" id="rri:A1G_05085"/>
<evidence type="ECO:0000313" key="6">
    <source>
        <dbReference type="Proteomes" id="UP000006832"/>
    </source>
</evidence>
<dbReference type="PANTHER" id="PTHR32176:SF92">
    <property type="entry name" value="XYLOSE ISOMERASE"/>
    <property type="match status" value="1"/>
</dbReference>
<dbReference type="HOGENOM" id="CLU_043395_0_0_5"/>
<feature type="short sequence motif" description="DGA/G" evidence="3">
    <location>
        <begin position="198"/>
        <end position="200"/>
    </location>
</feature>
<dbReference type="AlphaFoldDB" id="A0A0H3AXP0"/>
<dbReference type="InterPro" id="IPR016035">
    <property type="entry name" value="Acyl_Trfase/lysoPLipase"/>
</dbReference>
<dbReference type="GO" id="GO:0016042">
    <property type="term" value="P:lipid catabolic process"/>
    <property type="evidence" value="ECO:0007669"/>
    <property type="project" value="UniProtKB-UniRule"/>
</dbReference>
<evidence type="ECO:0000313" key="5">
    <source>
        <dbReference type="EMBL" id="ABV76512.1"/>
    </source>
</evidence>
<accession>A0A0H3AXP0</accession>
<dbReference type="CDD" id="cd07199">
    <property type="entry name" value="Pat17_PNPLA8_PNPLA9_like"/>
    <property type="match status" value="1"/>
</dbReference>
<dbReference type="RefSeq" id="WP_012151082.1">
    <property type="nucleotide sequence ID" value="NC_009882.1"/>
</dbReference>
<dbReference type="GO" id="GO:0047372">
    <property type="term" value="F:monoacylglycerol lipase activity"/>
    <property type="evidence" value="ECO:0007669"/>
    <property type="project" value="TreeGrafter"/>
</dbReference>
<keyword evidence="2 3" id="KW-0443">Lipid metabolism</keyword>
<dbReference type="GeneID" id="79937599"/>
<feature type="short sequence motif" description="GXGXXG" evidence="3">
    <location>
        <begin position="16"/>
        <end position="21"/>
    </location>
</feature>
<dbReference type="InterPro" id="IPR002641">
    <property type="entry name" value="PNPLA_dom"/>
</dbReference>
<feature type="short sequence motif" description="GXSXG" evidence="3">
    <location>
        <begin position="48"/>
        <end position="52"/>
    </location>
</feature>
<evidence type="ECO:0000256" key="2">
    <source>
        <dbReference type="ARBA" id="ARBA00023098"/>
    </source>
</evidence>
<dbReference type="Gene3D" id="3.40.1090.10">
    <property type="entry name" value="Cytosolic phospholipase A2 catalytic domain"/>
    <property type="match status" value="1"/>
</dbReference>
<gene>
    <name evidence="5" type="ordered locus">A1G_05085</name>
</gene>
<dbReference type="EMBL" id="CP000848">
    <property type="protein sequence ID" value="ABV76512.1"/>
    <property type="molecule type" value="Genomic_DNA"/>
</dbReference>
<sequence length="490" mass="55139">MVDINNNKINLALFEGGGVKGNIHLEKLKIMEQITGKPTCEIFDFTGGTSVGGLISILLNLPNPNNPGKPLFSAAQAQELFEEMAHNIFPVGLTFRKLWSFNGLFSHKFSPEPLVKLLKEHCKDYTLKDLIGDVVVTGYDLNNKQNPLMTFSTIDARQSAENNYYLSDIIQGITAAPGYFPSHNFRNITNTKLHKIIDGGVYANDPTLQTWQLLKENNYHIENALYLSLKEENNDDYQTVCCGGGMLELVKNNMPAKILAATQQADEQTAQSIFGNKLIEIATYIPAEHAEMSNSSNENLQALKEFAKKSIYGSSTFRDIPYNEKFKEAIDKIITNYNANNPNDPIVMNDFYKELFHINTSNNALDKSFEQEEDIANNEDAVNTPIAQALDSQDIEPRKKELLAGIKEFFNPFIEKNPEVKVEIENCLHEIKNLTLAEIENSIVTFKAARLKWQAEQNNLDVFSSCSMEALKEDMTLEGEEHTDDVQGYL</sequence>
<protein>
    <submittedName>
        <fullName evidence="5">Patatin b1</fullName>
    </submittedName>
</protein>
<feature type="active site" description="Proton acceptor" evidence="3">
    <location>
        <position position="198"/>
    </location>
</feature>
<keyword evidence="3" id="KW-0442">Lipid degradation</keyword>
<evidence type="ECO:0000256" key="1">
    <source>
        <dbReference type="ARBA" id="ARBA00010240"/>
    </source>
</evidence>
<reference evidence="6" key="1">
    <citation type="submission" date="2007-09" db="EMBL/GenBank/DDBJ databases">
        <title>Complete genome sequence of Rickettsia rickettsii.</title>
        <authorList>
            <person name="Madan A."/>
            <person name="Fahey J."/>
            <person name="Helton E."/>
            <person name="Ketteman M."/>
            <person name="Madan A."/>
            <person name="Rodrigues S."/>
            <person name="Sanchez A."/>
            <person name="Dasch G."/>
            <person name="Eremeeva M."/>
        </authorList>
    </citation>
    <scope>NUCLEOTIDE SEQUENCE [LARGE SCALE GENOMIC DNA]</scope>
    <source>
        <strain evidence="6">Sheila Smith</strain>
    </source>
</reference>
<proteinExistence type="inferred from homology"/>
<organism evidence="5 6">
    <name type="scientific">Rickettsia rickettsii (strain Sheila Smith)</name>
    <dbReference type="NCBI Taxonomy" id="392021"/>
    <lineage>
        <taxon>Bacteria</taxon>
        <taxon>Pseudomonadati</taxon>
        <taxon>Pseudomonadota</taxon>
        <taxon>Alphaproteobacteria</taxon>
        <taxon>Rickettsiales</taxon>
        <taxon>Rickettsiaceae</taxon>
        <taxon>Rickettsieae</taxon>
        <taxon>Rickettsia</taxon>
        <taxon>spotted fever group</taxon>
    </lineage>
</organism>
<dbReference type="SUPFAM" id="SSF52151">
    <property type="entry name" value="FabD/lysophospholipase-like"/>
    <property type="match status" value="1"/>
</dbReference>
<evidence type="ECO:0000256" key="3">
    <source>
        <dbReference type="PROSITE-ProRule" id="PRU01161"/>
    </source>
</evidence>
<dbReference type="Proteomes" id="UP000006832">
    <property type="component" value="Chromosome"/>
</dbReference>
<evidence type="ECO:0000259" key="4">
    <source>
        <dbReference type="PROSITE" id="PS51635"/>
    </source>
</evidence>
<keyword evidence="3" id="KW-0378">Hydrolase</keyword>
<dbReference type="Pfam" id="PF01734">
    <property type="entry name" value="Patatin"/>
    <property type="match status" value="1"/>
</dbReference>